<organism evidence="1 2">
    <name type="scientific">Desulfobotulus pelophilus</name>
    <dbReference type="NCBI Taxonomy" id="2823377"/>
    <lineage>
        <taxon>Bacteria</taxon>
        <taxon>Pseudomonadati</taxon>
        <taxon>Thermodesulfobacteriota</taxon>
        <taxon>Desulfobacteria</taxon>
        <taxon>Desulfobacterales</taxon>
        <taxon>Desulfobacteraceae</taxon>
        <taxon>Desulfobotulus</taxon>
    </lineage>
</organism>
<keyword evidence="2" id="KW-1185">Reference proteome</keyword>
<dbReference type="EMBL" id="JAPFPW010000004">
    <property type="protein sequence ID" value="MCW7753325.1"/>
    <property type="molecule type" value="Genomic_DNA"/>
</dbReference>
<reference evidence="1 2" key="1">
    <citation type="submission" date="2022-11" db="EMBL/GenBank/DDBJ databases">
        <title>Desulfobotulus tamanensis H1 sp. nov. - anaerobic, alkaliphilic, sulphate reducing bacterium isolated from terrestrial mud volcano.</title>
        <authorList>
            <person name="Frolova A."/>
            <person name="Merkel A.Y."/>
            <person name="Slobodkin A.I."/>
        </authorList>
    </citation>
    <scope>NUCLEOTIDE SEQUENCE [LARGE SCALE GENOMIC DNA]</scope>
    <source>
        <strain evidence="1 2">H1</strain>
    </source>
</reference>
<gene>
    <name evidence="1" type="ORF">OOT00_04910</name>
</gene>
<evidence type="ECO:0000313" key="2">
    <source>
        <dbReference type="Proteomes" id="UP001209681"/>
    </source>
</evidence>
<sequence length="194" mass="22279">MMNPEAVYHYTTGKALGDILQAACIRTSPSFSHSMEKAVVWCSVREDWEPSAACIHALPDGRVVRRSREEIRRAEGGLGRIRIASGARLFTWEQYKRISKISNRHLRILSRFAEDCGADTRQWRVCFNPIPAALWETVEMQHPESGNWIDHPVQKKAVLAATLREVRAHIPFLSFSQRRELHSHLKRLMATCFT</sequence>
<protein>
    <submittedName>
        <fullName evidence="1">Uncharacterized protein</fullName>
    </submittedName>
</protein>
<proteinExistence type="predicted"/>
<evidence type="ECO:0000313" key="1">
    <source>
        <dbReference type="EMBL" id="MCW7753325.1"/>
    </source>
</evidence>
<name>A0ABT3N785_9BACT</name>
<dbReference type="Proteomes" id="UP001209681">
    <property type="component" value="Unassembled WGS sequence"/>
</dbReference>
<dbReference type="RefSeq" id="WP_265424195.1">
    <property type="nucleotide sequence ID" value="NZ_JAPFPW010000004.1"/>
</dbReference>
<accession>A0ABT3N785</accession>
<comment type="caution">
    <text evidence="1">The sequence shown here is derived from an EMBL/GenBank/DDBJ whole genome shotgun (WGS) entry which is preliminary data.</text>
</comment>